<dbReference type="Pfam" id="PF00512">
    <property type="entry name" value="HisKA"/>
    <property type="match status" value="1"/>
</dbReference>
<evidence type="ECO:0000259" key="15">
    <source>
        <dbReference type="PROSITE" id="PS50109"/>
    </source>
</evidence>
<keyword evidence="10" id="KW-0067">ATP-binding</keyword>
<evidence type="ECO:0000256" key="3">
    <source>
        <dbReference type="ARBA" id="ARBA00012438"/>
    </source>
</evidence>
<evidence type="ECO:0000256" key="12">
    <source>
        <dbReference type="ARBA" id="ARBA00023012"/>
    </source>
</evidence>
<keyword evidence="8" id="KW-0547">Nucleotide-binding</keyword>
<dbReference type="PANTHER" id="PTHR45453:SF1">
    <property type="entry name" value="PHOSPHATE REGULON SENSOR PROTEIN PHOR"/>
    <property type="match status" value="1"/>
</dbReference>
<dbReference type="InterPro" id="IPR031967">
    <property type="entry name" value="PhoR_single_Cache-like_dom"/>
</dbReference>
<dbReference type="SUPFAM" id="SSF55785">
    <property type="entry name" value="PYP-like sensor domain (PAS domain)"/>
    <property type="match status" value="1"/>
</dbReference>
<dbReference type="PROSITE" id="PS50885">
    <property type="entry name" value="HAMP"/>
    <property type="match status" value="1"/>
</dbReference>
<proteinExistence type="predicted"/>
<dbReference type="CDD" id="cd00130">
    <property type="entry name" value="PAS"/>
    <property type="match status" value="1"/>
</dbReference>
<dbReference type="Gene3D" id="3.30.565.10">
    <property type="entry name" value="Histidine kinase-like ATPase, C-terminal domain"/>
    <property type="match status" value="1"/>
</dbReference>
<dbReference type="Gene3D" id="1.10.287.130">
    <property type="match status" value="1"/>
</dbReference>
<dbReference type="OrthoDB" id="112712at2"/>
<keyword evidence="12" id="KW-0902">Two-component regulatory system</keyword>
<keyword evidence="4" id="KW-1003">Cell membrane</keyword>
<feature type="domain" description="HAMP" evidence="18">
    <location>
        <begin position="192"/>
        <end position="244"/>
    </location>
</feature>
<dbReference type="InterPro" id="IPR003661">
    <property type="entry name" value="HisK_dim/P_dom"/>
</dbReference>
<dbReference type="PRINTS" id="PR00344">
    <property type="entry name" value="BCTRLSENSOR"/>
</dbReference>
<dbReference type="CDD" id="cd06225">
    <property type="entry name" value="HAMP"/>
    <property type="match status" value="1"/>
</dbReference>
<dbReference type="InterPro" id="IPR035965">
    <property type="entry name" value="PAS-like_dom_sf"/>
</dbReference>
<dbReference type="AlphaFoldDB" id="A0A9D3AZN3"/>
<accession>A0A9D3AZN3</accession>
<evidence type="ECO:0000259" key="18">
    <source>
        <dbReference type="PROSITE" id="PS50885"/>
    </source>
</evidence>
<evidence type="ECO:0000259" key="16">
    <source>
        <dbReference type="PROSITE" id="PS50112"/>
    </source>
</evidence>
<dbReference type="PROSITE" id="PS50113">
    <property type="entry name" value="PAC"/>
    <property type="match status" value="1"/>
</dbReference>
<dbReference type="SMART" id="SM00304">
    <property type="entry name" value="HAMP"/>
    <property type="match status" value="1"/>
</dbReference>
<dbReference type="SUPFAM" id="SSF103190">
    <property type="entry name" value="Sensory domain-like"/>
    <property type="match status" value="1"/>
</dbReference>
<dbReference type="SMART" id="SM00387">
    <property type="entry name" value="HATPase_c"/>
    <property type="match status" value="1"/>
</dbReference>
<dbReference type="InterPro" id="IPR005467">
    <property type="entry name" value="His_kinase_dom"/>
</dbReference>
<keyword evidence="5" id="KW-0597">Phosphoprotein</keyword>
<evidence type="ECO:0000256" key="13">
    <source>
        <dbReference type="ARBA" id="ARBA00023136"/>
    </source>
</evidence>
<dbReference type="GO" id="GO:0006355">
    <property type="term" value="P:regulation of DNA-templated transcription"/>
    <property type="evidence" value="ECO:0007669"/>
    <property type="project" value="InterPro"/>
</dbReference>
<dbReference type="CDD" id="cd00082">
    <property type="entry name" value="HisKA"/>
    <property type="match status" value="1"/>
</dbReference>
<keyword evidence="7 14" id="KW-0812">Transmembrane</keyword>
<reference evidence="19" key="1">
    <citation type="submission" date="2016-02" db="EMBL/GenBank/DDBJ databases">
        <title>Draft Genome Sequence of Sporotomaculum syntrophicum Strain FB, a Syntrophic Benzoate Degrader.</title>
        <authorList>
            <person name="Nobu M.K."/>
            <person name="Narihiro T."/>
            <person name="Qiu Y.-L."/>
            <person name="Ohashi A."/>
            <person name="Liu W.-T."/>
            <person name="Yuji S."/>
        </authorList>
    </citation>
    <scope>NUCLEOTIDE SEQUENCE</scope>
    <source>
        <strain evidence="19">FB</strain>
    </source>
</reference>
<evidence type="ECO:0000256" key="2">
    <source>
        <dbReference type="ARBA" id="ARBA00004651"/>
    </source>
</evidence>
<dbReference type="SUPFAM" id="SSF47384">
    <property type="entry name" value="Homodimeric domain of signal transducing histidine kinase"/>
    <property type="match status" value="1"/>
</dbReference>
<feature type="domain" description="PAS" evidence="16">
    <location>
        <begin position="249"/>
        <end position="286"/>
    </location>
</feature>
<dbReference type="InterPro" id="IPR029151">
    <property type="entry name" value="Sensor-like_sf"/>
</dbReference>
<dbReference type="InterPro" id="IPR004358">
    <property type="entry name" value="Sig_transdc_His_kin-like_C"/>
</dbReference>
<dbReference type="SUPFAM" id="SSF55874">
    <property type="entry name" value="ATPase domain of HSP90 chaperone/DNA topoisomerase II/histidine kinase"/>
    <property type="match status" value="1"/>
</dbReference>
<dbReference type="RefSeq" id="WP_161820841.1">
    <property type="nucleotide sequence ID" value="NZ_LSRS01000001.1"/>
</dbReference>
<keyword evidence="6 19" id="KW-0808">Transferase</keyword>
<keyword evidence="20" id="KW-1185">Reference proteome</keyword>
<comment type="subcellular location">
    <subcellularLocation>
        <location evidence="2">Cell membrane</location>
        <topology evidence="2">Multi-pass membrane protein</topology>
    </subcellularLocation>
</comment>
<name>A0A9D3AZN3_9FIRM</name>
<dbReference type="PROSITE" id="PS50109">
    <property type="entry name" value="HIS_KIN"/>
    <property type="match status" value="1"/>
</dbReference>
<comment type="caution">
    <text evidence="19">The sequence shown here is derived from an EMBL/GenBank/DDBJ whole genome shotgun (WGS) entry which is preliminary data.</text>
</comment>
<evidence type="ECO:0000256" key="11">
    <source>
        <dbReference type="ARBA" id="ARBA00022989"/>
    </source>
</evidence>
<evidence type="ECO:0000256" key="14">
    <source>
        <dbReference type="SAM" id="Phobius"/>
    </source>
</evidence>
<dbReference type="GO" id="GO:0005524">
    <property type="term" value="F:ATP binding"/>
    <property type="evidence" value="ECO:0007669"/>
    <property type="project" value="UniProtKB-KW"/>
</dbReference>
<comment type="catalytic activity">
    <reaction evidence="1">
        <text>ATP + protein L-histidine = ADP + protein N-phospho-L-histidine.</text>
        <dbReference type="EC" id="2.7.13.3"/>
    </reaction>
</comment>
<evidence type="ECO:0000256" key="5">
    <source>
        <dbReference type="ARBA" id="ARBA00022553"/>
    </source>
</evidence>
<dbReference type="GO" id="GO:0016036">
    <property type="term" value="P:cellular response to phosphate starvation"/>
    <property type="evidence" value="ECO:0007669"/>
    <property type="project" value="TreeGrafter"/>
</dbReference>
<feature type="transmembrane region" description="Helical" evidence="14">
    <location>
        <begin position="12"/>
        <end position="30"/>
    </location>
</feature>
<dbReference type="InterPro" id="IPR003660">
    <property type="entry name" value="HAMP_dom"/>
</dbReference>
<keyword evidence="9" id="KW-0418">Kinase</keyword>
<dbReference type="InterPro" id="IPR003594">
    <property type="entry name" value="HATPase_dom"/>
</dbReference>
<evidence type="ECO:0000256" key="1">
    <source>
        <dbReference type="ARBA" id="ARBA00000085"/>
    </source>
</evidence>
<dbReference type="FunFam" id="1.10.287.130:FF:000001">
    <property type="entry name" value="Two-component sensor histidine kinase"/>
    <property type="match status" value="1"/>
</dbReference>
<evidence type="ECO:0000256" key="4">
    <source>
        <dbReference type="ARBA" id="ARBA00022475"/>
    </source>
</evidence>
<dbReference type="SMART" id="SM00388">
    <property type="entry name" value="HisKA"/>
    <property type="match status" value="1"/>
</dbReference>
<evidence type="ECO:0000256" key="10">
    <source>
        <dbReference type="ARBA" id="ARBA00022840"/>
    </source>
</evidence>
<dbReference type="Pfam" id="PF00672">
    <property type="entry name" value="HAMP"/>
    <property type="match status" value="1"/>
</dbReference>
<dbReference type="PROSITE" id="PS50112">
    <property type="entry name" value="PAS"/>
    <property type="match status" value="1"/>
</dbReference>
<feature type="domain" description="PAC" evidence="17">
    <location>
        <begin position="317"/>
        <end position="369"/>
    </location>
</feature>
<evidence type="ECO:0000313" key="20">
    <source>
        <dbReference type="Proteomes" id="UP000798488"/>
    </source>
</evidence>
<keyword evidence="11 14" id="KW-1133">Transmembrane helix</keyword>
<dbReference type="PANTHER" id="PTHR45453">
    <property type="entry name" value="PHOSPHATE REGULON SENSOR PROTEIN PHOR"/>
    <property type="match status" value="1"/>
</dbReference>
<evidence type="ECO:0000259" key="17">
    <source>
        <dbReference type="PROSITE" id="PS50113"/>
    </source>
</evidence>
<evidence type="ECO:0000313" key="19">
    <source>
        <dbReference type="EMBL" id="KAF1086711.1"/>
    </source>
</evidence>
<dbReference type="CDD" id="cd00075">
    <property type="entry name" value="HATPase"/>
    <property type="match status" value="1"/>
</dbReference>
<feature type="domain" description="Histidine kinase" evidence="15">
    <location>
        <begin position="373"/>
        <end position="591"/>
    </location>
</feature>
<dbReference type="NCBIfam" id="NF046044">
    <property type="entry name" value="PnpS"/>
    <property type="match status" value="1"/>
</dbReference>
<evidence type="ECO:0000256" key="8">
    <source>
        <dbReference type="ARBA" id="ARBA00022741"/>
    </source>
</evidence>
<dbReference type="Proteomes" id="UP000798488">
    <property type="component" value="Unassembled WGS sequence"/>
</dbReference>
<dbReference type="Gene3D" id="6.10.340.10">
    <property type="match status" value="1"/>
</dbReference>
<evidence type="ECO:0000256" key="7">
    <source>
        <dbReference type="ARBA" id="ARBA00022692"/>
    </source>
</evidence>
<dbReference type="FunFam" id="3.30.565.10:FF:000006">
    <property type="entry name" value="Sensor histidine kinase WalK"/>
    <property type="match status" value="1"/>
</dbReference>
<feature type="transmembrane region" description="Helical" evidence="14">
    <location>
        <begin position="168"/>
        <end position="190"/>
    </location>
</feature>
<dbReference type="InterPro" id="IPR050351">
    <property type="entry name" value="BphY/WalK/GraS-like"/>
</dbReference>
<dbReference type="GO" id="GO:0000155">
    <property type="term" value="F:phosphorelay sensor kinase activity"/>
    <property type="evidence" value="ECO:0007669"/>
    <property type="project" value="InterPro"/>
</dbReference>
<feature type="transmembrane region" description="Helical" evidence="14">
    <location>
        <begin position="135"/>
        <end position="156"/>
    </location>
</feature>
<dbReference type="Gene3D" id="3.30.450.20">
    <property type="entry name" value="PAS domain"/>
    <property type="match status" value="2"/>
</dbReference>
<dbReference type="Pfam" id="PF02518">
    <property type="entry name" value="HATPase_c"/>
    <property type="match status" value="1"/>
</dbReference>
<dbReference type="InterPro" id="IPR013767">
    <property type="entry name" value="PAS_fold"/>
</dbReference>
<keyword evidence="13 14" id="KW-0472">Membrane</keyword>
<evidence type="ECO:0000256" key="6">
    <source>
        <dbReference type="ARBA" id="ARBA00022679"/>
    </source>
</evidence>
<dbReference type="SUPFAM" id="SSF158472">
    <property type="entry name" value="HAMP domain-like"/>
    <property type="match status" value="1"/>
</dbReference>
<dbReference type="InterPro" id="IPR036097">
    <property type="entry name" value="HisK_dim/P_sf"/>
</dbReference>
<sequence length="592" mass="65898">MFKFKRLRWKFTATCIGLVILSVLILGVYLHQSLEKYYYHDLETRLTNEARLISDLIDRLPDSWNEPALENIADQMGSDIKTRVTIIDLNGTVLGDSEEDAAKMENHLTRPELQQVLTEGSGMAVRYSSTLKSDMMYVAVPVQAGGKMTGFVRVAVSLAATRQALFSLWSMVLLAILLVILITLPVTLLIGRKVTEPLGSLIDFAKRISGGDYDHRVSIKSSDEIGELANTLDVMAGTIQEKVQQVTESKNKLEAVLASMTSGVIFVNKKGQISLVNPAAEKFLAFLAPRDADIPHATSIRDPKLSSGINEALQTGKLVQKQLKILIPQEMALEVTISPFLDEKGHLNGVVAVLHDITQIRKLERMRTEFVDNVSHELKTPVTAIKGFTETLLDGAMDERETCREFIGIIDQETGRLSRLIQDLLDLSRIEHKRVNTRLKIVDLLAIVRSTASKLQGHAENSDIELSLDLQEKTMPVKADSDMLEQVLFNLIENAIKYTPAQGRITIEVDETEKNYTVWVRDTGIGIPPEDRNRVFERFYRVDKARSRDMGGTGLGLSIVKHLIDFHGGTVGVESTLGQGSNFYFTLPKANN</sequence>
<dbReference type="Pfam" id="PF00989">
    <property type="entry name" value="PAS"/>
    <property type="match status" value="1"/>
</dbReference>
<protein>
    <recommendedName>
        <fullName evidence="3">histidine kinase</fullName>
        <ecNumber evidence="3">2.7.13.3</ecNumber>
    </recommendedName>
</protein>
<dbReference type="InterPro" id="IPR036890">
    <property type="entry name" value="HATPase_C_sf"/>
</dbReference>
<dbReference type="EMBL" id="LSRS01000001">
    <property type="protein sequence ID" value="KAF1086711.1"/>
    <property type="molecule type" value="Genomic_DNA"/>
</dbReference>
<evidence type="ECO:0000256" key="9">
    <source>
        <dbReference type="ARBA" id="ARBA00022777"/>
    </source>
</evidence>
<dbReference type="EC" id="2.7.13.3" evidence="3"/>
<dbReference type="GO" id="GO:0004721">
    <property type="term" value="F:phosphoprotein phosphatase activity"/>
    <property type="evidence" value="ECO:0007669"/>
    <property type="project" value="TreeGrafter"/>
</dbReference>
<gene>
    <name evidence="19" type="primary">phoR_1</name>
    <name evidence="19" type="ORF">SPSYN_00430</name>
</gene>
<dbReference type="Pfam" id="PF16736">
    <property type="entry name" value="sCache_like"/>
    <property type="match status" value="1"/>
</dbReference>
<organism evidence="19 20">
    <name type="scientific">Sporotomaculum syntrophicum</name>
    <dbReference type="NCBI Taxonomy" id="182264"/>
    <lineage>
        <taxon>Bacteria</taxon>
        <taxon>Bacillati</taxon>
        <taxon>Bacillota</taxon>
        <taxon>Clostridia</taxon>
        <taxon>Eubacteriales</taxon>
        <taxon>Desulfallaceae</taxon>
        <taxon>Sporotomaculum</taxon>
    </lineage>
</organism>
<dbReference type="InterPro" id="IPR000014">
    <property type="entry name" value="PAS"/>
</dbReference>
<dbReference type="GO" id="GO:0005886">
    <property type="term" value="C:plasma membrane"/>
    <property type="evidence" value="ECO:0007669"/>
    <property type="project" value="UniProtKB-SubCell"/>
</dbReference>
<dbReference type="InterPro" id="IPR000700">
    <property type="entry name" value="PAS-assoc_C"/>
</dbReference>